<dbReference type="PANTHER" id="PTHR30486:SF6">
    <property type="entry name" value="TYPE IV PILUS RETRACTATION ATPASE PILT"/>
    <property type="match status" value="1"/>
</dbReference>
<feature type="domain" description="Bacterial type II secretion system protein E" evidence="2">
    <location>
        <begin position="93"/>
        <end position="262"/>
    </location>
</feature>
<organism evidence="3">
    <name type="scientific">freshwater metagenome</name>
    <dbReference type="NCBI Taxonomy" id="449393"/>
    <lineage>
        <taxon>unclassified sequences</taxon>
        <taxon>metagenomes</taxon>
        <taxon>ecological metagenomes</taxon>
    </lineage>
</organism>
<accession>A0A6J6MZY2</accession>
<dbReference type="Pfam" id="PF00437">
    <property type="entry name" value="T2SSE"/>
    <property type="match status" value="1"/>
</dbReference>
<evidence type="ECO:0000259" key="2">
    <source>
        <dbReference type="Pfam" id="PF00437"/>
    </source>
</evidence>
<sequence>MFTQPELLPIARLLAEAGVTDLVFNGYSHAAVLRHNRWSAVESGFESEEQLAKAAKFLVSMGGKQIDLAHPFASANLDKLRVHAMLASAVNRQTHLSIRVHASRDLALSQWLGVNQISQAQTQQLRHVLDSRESFLISGSAGAGKTTLLRALLSEKSSERVITIEDTAELQLLSRDSVSLVAREPNVEGRGEITLNQLLIESLRMRPDRIVIGEVRSAELITLLQASSSGHSAAATIHATSIEQVSARIESIATASLFEPQQITRLAKSTIAWLIHVSSQASRRCLEIRRNV</sequence>
<name>A0A6J6MZY2_9ZZZZ</name>
<reference evidence="3" key="1">
    <citation type="submission" date="2020-05" db="EMBL/GenBank/DDBJ databases">
        <authorList>
            <person name="Chiriac C."/>
            <person name="Salcher M."/>
            <person name="Ghai R."/>
            <person name="Kavagutti S V."/>
        </authorList>
    </citation>
    <scope>NUCLEOTIDE SEQUENCE</scope>
</reference>
<evidence type="ECO:0000256" key="1">
    <source>
        <dbReference type="ARBA" id="ARBA00006611"/>
    </source>
</evidence>
<comment type="similarity">
    <text evidence="1">Belongs to the GSP E family.</text>
</comment>
<dbReference type="GO" id="GO:0016887">
    <property type="term" value="F:ATP hydrolysis activity"/>
    <property type="evidence" value="ECO:0007669"/>
    <property type="project" value="InterPro"/>
</dbReference>
<dbReference type="Gene3D" id="3.40.50.300">
    <property type="entry name" value="P-loop containing nucleotide triphosphate hydrolases"/>
    <property type="match status" value="1"/>
</dbReference>
<dbReference type="SUPFAM" id="SSF52540">
    <property type="entry name" value="P-loop containing nucleoside triphosphate hydrolases"/>
    <property type="match status" value="1"/>
</dbReference>
<dbReference type="InterPro" id="IPR050921">
    <property type="entry name" value="T4SS_GSP_E_ATPase"/>
</dbReference>
<proteinExistence type="inferred from homology"/>
<dbReference type="AlphaFoldDB" id="A0A6J6MZY2"/>
<dbReference type="InterPro" id="IPR001482">
    <property type="entry name" value="T2SS/T4SS_dom"/>
</dbReference>
<evidence type="ECO:0000313" key="3">
    <source>
        <dbReference type="EMBL" id="CAB4678234.1"/>
    </source>
</evidence>
<dbReference type="PANTHER" id="PTHR30486">
    <property type="entry name" value="TWITCHING MOTILITY PROTEIN PILT"/>
    <property type="match status" value="1"/>
</dbReference>
<protein>
    <submittedName>
        <fullName evidence="3">Unannotated protein</fullName>
    </submittedName>
</protein>
<dbReference type="InterPro" id="IPR027417">
    <property type="entry name" value="P-loop_NTPase"/>
</dbReference>
<dbReference type="Gene3D" id="3.30.450.90">
    <property type="match status" value="1"/>
</dbReference>
<dbReference type="EMBL" id="CAEZXK010000001">
    <property type="protein sequence ID" value="CAB4678234.1"/>
    <property type="molecule type" value="Genomic_DNA"/>
</dbReference>
<gene>
    <name evidence="3" type="ORF">UFOPK2370_00064</name>
</gene>